<evidence type="ECO:0000256" key="3">
    <source>
        <dbReference type="SAM" id="MobiDB-lite"/>
    </source>
</evidence>
<keyword evidence="7" id="KW-1185">Reference proteome</keyword>
<dbReference type="CDD" id="cd08771">
    <property type="entry name" value="DLP_1"/>
    <property type="match status" value="1"/>
</dbReference>
<dbReference type="GO" id="GO:0000266">
    <property type="term" value="P:mitochondrial fission"/>
    <property type="evidence" value="ECO:0007669"/>
    <property type="project" value="TreeGrafter"/>
</dbReference>
<feature type="compositionally biased region" description="Polar residues" evidence="3">
    <location>
        <begin position="1"/>
        <end position="14"/>
    </location>
</feature>
<dbReference type="InterPro" id="IPR045063">
    <property type="entry name" value="Dynamin_N"/>
</dbReference>
<dbReference type="InterPro" id="IPR027417">
    <property type="entry name" value="P-loop_NTPase"/>
</dbReference>
<dbReference type="GO" id="GO:0016020">
    <property type="term" value="C:membrane"/>
    <property type="evidence" value="ECO:0007669"/>
    <property type="project" value="TreeGrafter"/>
</dbReference>
<evidence type="ECO:0000313" key="7">
    <source>
        <dbReference type="Proteomes" id="UP001392437"/>
    </source>
</evidence>
<dbReference type="EMBL" id="JAQQWP010000001">
    <property type="protein sequence ID" value="KAK8132285.1"/>
    <property type="molecule type" value="Genomic_DNA"/>
</dbReference>
<feature type="domain" description="GED" evidence="4">
    <location>
        <begin position="631"/>
        <end position="717"/>
    </location>
</feature>
<dbReference type="PANTHER" id="PTHR11566">
    <property type="entry name" value="DYNAMIN"/>
    <property type="match status" value="1"/>
</dbReference>
<keyword evidence="1" id="KW-0547">Nucleotide-binding</keyword>
<dbReference type="GO" id="GO:0003924">
    <property type="term" value="F:GTPase activity"/>
    <property type="evidence" value="ECO:0007669"/>
    <property type="project" value="InterPro"/>
</dbReference>
<dbReference type="Pfam" id="PF01031">
    <property type="entry name" value="Dynamin_M"/>
    <property type="match status" value="1"/>
</dbReference>
<dbReference type="Gene3D" id="1.20.120.1240">
    <property type="entry name" value="Dynamin, middle domain"/>
    <property type="match status" value="1"/>
</dbReference>
<dbReference type="FunFam" id="3.40.50.300:FF:001425">
    <property type="entry name" value="Dynamin GTPase, putative"/>
    <property type="match status" value="1"/>
</dbReference>
<dbReference type="GO" id="GO:0005874">
    <property type="term" value="C:microtubule"/>
    <property type="evidence" value="ECO:0007669"/>
    <property type="project" value="TreeGrafter"/>
</dbReference>
<name>A0AAW0RBL2_9PEZI</name>
<dbReference type="InterPro" id="IPR020850">
    <property type="entry name" value="GED_dom"/>
</dbReference>
<evidence type="ECO:0000256" key="1">
    <source>
        <dbReference type="ARBA" id="ARBA00022741"/>
    </source>
</evidence>
<dbReference type="InterPro" id="IPR001401">
    <property type="entry name" value="Dynamin_GTPase"/>
</dbReference>
<evidence type="ECO:0000259" key="4">
    <source>
        <dbReference type="PROSITE" id="PS51388"/>
    </source>
</evidence>
<feature type="domain" description="Dynamin-type G" evidence="5">
    <location>
        <begin position="44"/>
        <end position="337"/>
    </location>
</feature>
<keyword evidence="2" id="KW-0342">GTP-binding</keyword>
<dbReference type="InterPro" id="IPR000375">
    <property type="entry name" value="Dynamin_stalk"/>
</dbReference>
<dbReference type="InterPro" id="IPR030381">
    <property type="entry name" value="G_DYNAMIN_dom"/>
</dbReference>
<sequence length="717" mass="80267">MAMDSNEGSASRSSLPALDGLQSTRSKKRIDQIDRIRSYGVGDIVSLPQIIVCGDQSAGKSSVLEGITGMPFPRKDGICTRFPTEIILRRSLEEKSITASVQPHPSRPAAARGLLSGYRRSMANMSELPEVTYEVSACMGVRGHPEVTDGSAFALDVLRIEVKGYTDFNLTVVDLPGLISVSNEEQTDADVELIRRMVEGYVSSSRAIILAVVQAGNDIANQSIVELARKHDLQGQRTVGIITKADLINQGTEGRLVELAMNQGNIKLEHGFFLLKNPTPAELELGVTAQQRLVAEMDFFSSHVWQSQDLDMSRVGVANLRIFLQDLLDSHIEKELPNVIEEVKHQLRNAEASLCLMGPARSNVGDIRFFITEVSMDVYQFVQNSLNGDYYGAQRDYFQADSNSKLRAVIHRLNTNFVARMRDSGQKRQVSSTAECESKDVKICDSGHIGPKVQRLLVSEQSMDAWVKSVYADTRGRELPGNHNYVLVAELFREQSTPWEPIAKAHVRDIFTTMAQWIQKSVARIIQEPKVQTQIVSICLRWLGDAELRADKELEKLLTDEKQHPITYNHYYTDNIQHARHDALFKPIQSVLQDTFKVDPEAKKAKAAVDLSLSLGAIRGKIIVNMDQQACSDALICLDAYYKVALKTFVDNVCRQVIERHILVRLPEMFSPSMIAQLPDEQILHLGSESKSHKRKREGLLEKQRMLKTSLEDLQQS</sequence>
<dbReference type="GO" id="GO:0048312">
    <property type="term" value="P:intracellular distribution of mitochondria"/>
    <property type="evidence" value="ECO:0007669"/>
    <property type="project" value="TreeGrafter"/>
</dbReference>
<organism evidence="6 7">
    <name type="scientific">Apiospora kogelbergensis</name>
    <dbReference type="NCBI Taxonomy" id="1337665"/>
    <lineage>
        <taxon>Eukaryota</taxon>
        <taxon>Fungi</taxon>
        <taxon>Dikarya</taxon>
        <taxon>Ascomycota</taxon>
        <taxon>Pezizomycotina</taxon>
        <taxon>Sordariomycetes</taxon>
        <taxon>Xylariomycetidae</taxon>
        <taxon>Amphisphaeriales</taxon>
        <taxon>Apiosporaceae</taxon>
        <taxon>Apiospora</taxon>
    </lineage>
</organism>
<dbReference type="GO" id="GO:0006897">
    <property type="term" value="P:endocytosis"/>
    <property type="evidence" value="ECO:0007669"/>
    <property type="project" value="TreeGrafter"/>
</dbReference>
<accession>A0AAW0RBL2</accession>
<dbReference type="Pfam" id="PF00350">
    <property type="entry name" value="Dynamin_N"/>
    <property type="match status" value="1"/>
</dbReference>
<evidence type="ECO:0008006" key="8">
    <source>
        <dbReference type="Google" id="ProtNLM"/>
    </source>
</evidence>
<dbReference type="PROSITE" id="PS51388">
    <property type="entry name" value="GED"/>
    <property type="match status" value="1"/>
</dbReference>
<dbReference type="InterPro" id="IPR022812">
    <property type="entry name" value="Dynamin"/>
</dbReference>
<dbReference type="AlphaFoldDB" id="A0AAW0RBL2"/>
<comment type="caution">
    <text evidence="6">The sequence shown here is derived from an EMBL/GenBank/DDBJ whole genome shotgun (WGS) entry which is preliminary data.</text>
</comment>
<reference evidence="6 7" key="1">
    <citation type="submission" date="2023-01" db="EMBL/GenBank/DDBJ databases">
        <title>Analysis of 21 Apiospora genomes using comparative genomics revels a genus with tremendous synthesis potential of carbohydrate active enzymes and secondary metabolites.</title>
        <authorList>
            <person name="Sorensen T."/>
        </authorList>
    </citation>
    <scope>NUCLEOTIDE SEQUENCE [LARGE SCALE GENOMIC DNA]</scope>
    <source>
        <strain evidence="6 7">CBS 117206</strain>
    </source>
</reference>
<dbReference type="PANTHER" id="PTHR11566:SF21">
    <property type="entry name" value="DYNAMIN RELATED PROTEIN 1, ISOFORM A"/>
    <property type="match status" value="1"/>
</dbReference>
<dbReference type="GO" id="GO:0008017">
    <property type="term" value="F:microtubule binding"/>
    <property type="evidence" value="ECO:0007669"/>
    <property type="project" value="TreeGrafter"/>
</dbReference>
<evidence type="ECO:0000313" key="6">
    <source>
        <dbReference type="EMBL" id="KAK8132285.1"/>
    </source>
</evidence>
<gene>
    <name evidence="6" type="ORF">PG999_000458</name>
</gene>
<protein>
    <recommendedName>
        <fullName evidence="8">Dynamin family protein</fullName>
    </recommendedName>
</protein>
<dbReference type="Gene3D" id="3.40.50.300">
    <property type="entry name" value="P-loop containing nucleotide triphosphate hydrolases"/>
    <property type="match status" value="1"/>
</dbReference>
<feature type="region of interest" description="Disordered" evidence="3">
    <location>
        <begin position="1"/>
        <end position="23"/>
    </location>
</feature>
<dbReference type="GO" id="GO:0005739">
    <property type="term" value="C:mitochondrion"/>
    <property type="evidence" value="ECO:0007669"/>
    <property type="project" value="TreeGrafter"/>
</dbReference>
<dbReference type="SUPFAM" id="SSF52540">
    <property type="entry name" value="P-loop containing nucleoside triphosphate hydrolases"/>
    <property type="match status" value="1"/>
</dbReference>
<dbReference type="PRINTS" id="PR00195">
    <property type="entry name" value="DYNAMIN"/>
</dbReference>
<proteinExistence type="predicted"/>
<evidence type="ECO:0000259" key="5">
    <source>
        <dbReference type="PROSITE" id="PS51718"/>
    </source>
</evidence>
<dbReference type="GO" id="GO:0005525">
    <property type="term" value="F:GTP binding"/>
    <property type="evidence" value="ECO:0007669"/>
    <property type="project" value="InterPro"/>
</dbReference>
<evidence type="ECO:0000256" key="2">
    <source>
        <dbReference type="ARBA" id="ARBA00023134"/>
    </source>
</evidence>
<dbReference type="SMART" id="SM00053">
    <property type="entry name" value="DYNc"/>
    <property type="match status" value="1"/>
</dbReference>
<dbReference type="GO" id="GO:0016559">
    <property type="term" value="P:peroxisome fission"/>
    <property type="evidence" value="ECO:0007669"/>
    <property type="project" value="TreeGrafter"/>
</dbReference>
<dbReference type="Proteomes" id="UP001392437">
    <property type="component" value="Unassembled WGS sequence"/>
</dbReference>
<dbReference type="PROSITE" id="PS51718">
    <property type="entry name" value="G_DYNAMIN_2"/>
    <property type="match status" value="1"/>
</dbReference>